<proteinExistence type="predicted"/>
<gene>
    <name evidence="2" type="ORF">FZD47_09805</name>
</gene>
<evidence type="ECO:0000313" key="3">
    <source>
        <dbReference type="Proteomes" id="UP000323732"/>
    </source>
</evidence>
<dbReference type="Pfam" id="PF01381">
    <property type="entry name" value="HTH_3"/>
    <property type="match status" value="1"/>
</dbReference>
<dbReference type="Pfam" id="PF18768">
    <property type="entry name" value="RNPP_C"/>
    <property type="match status" value="1"/>
</dbReference>
<organism evidence="2 3">
    <name type="scientific">Bacillus infantis</name>
    <dbReference type="NCBI Taxonomy" id="324767"/>
    <lineage>
        <taxon>Bacteria</taxon>
        <taxon>Bacillati</taxon>
        <taxon>Bacillota</taxon>
        <taxon>Bacilli</taxon>
        <taxon>Bacillales</taxon>
        <taxon>Bacillaceae</taxon>
        <taxon>Bacillus</taxon>
    </lineage>
</organism>
<dbReference type="InterPro" id="IPR001387">
    <property type="entry name" value="Cro/C1-type_HTH"/>
</dbReference>
<dbReference type="Proteomes" id="UP000323732">
    <property type="component" value="Unassembled WGS sequence"/>
</dbReference>
<dbReference type="InterPro" id="IPR041315">
    <property type="entry name" value="PlcR_TPR"/>
</dbReference>
<dbReference type="SMART" id="SM00530">
    <property type="entry name" value="HTH_XRE"/>
    <property type="match status" value="1"/>
</dbReference>
<reference evidence="2 3" key="1">
    <citation type="submission" date="2019-08" db="EMBL/GenBank/DDBJ databases">
        <title>Bacillus genomes from the desert of Cuatro Cienegas, Coahuila.</title>
        <authorList>
            <person name="Olmedo-Alvarez G."/>
        </authorList>
    </citation>
    <scope>NUCLEOTIDE SEQUENCE [LARGE SCALE GENOMIC DNA]</scope>
    <source>
        <strain evidence="2 3">CH37_1T</strain>
    </source>
</reference>
<feature type="domain" description="HTH cro/C1-type" evidence="1">
    <location>
        <begin position="10"/>
        <end position="63"/>
    </location>
</feature>
<dbReference type="PANTHER" id="PTHR37038">
    <property type="entry name" value="TRANSCRIPTIONAL REGULATOR-RELATED"/>
    <property type="match status" value="1"/>
</dbReference>
<dbReference type="CDD" id="cd00093">
    <property type="entry name" value="HTH_XRE"/>
    <property type="match status" value="1"/>
</dbReference>
<dbReference type="InterPro" id="IPR010982">
    <property type="entry name" value="Lambda_DNA-bd_dom_sf"/>
</dbReference>
<dbReference type="PROSITE" id="PS50943">
    <property type="entry name" value="HTH_CROC1"/>
    <property type="match status" value="1"/>
</dbReference>
<dbReference type="Gene3D" id="1.25.40.10">
    <property type="entry name" value="Tetratricopeptide repeat domain"/>
    <property type="match status" value="1"/>
</dbReference>
<comment type="caution">
    <text evidence="2">The sequence shown here is derived from an EMBL/GenBank/DDBJ whole genome shotgun (WGS) entry which is preliminary data.</text>
</comment>
<dbReference type="PANTHER" id="PTHR37038:SF14">
    <property type="entry name" value="TRANSCRIPTIONAL ACTIVATOR"/>
    <property type="match status" value="1"/>
</dbReference>
<evidence type="ECO:0000259" key="1">
    <source>
        <dbReference type="PROSITE" id="PS50943"/>
    </source>
</evidence>
<dbReference type="SUPFAM" id="SSF48452">
    <property type="entry name" value="TPR-like"/>
    <property type="match status" value="1"/>
</dbReference>
<sequence length="290" mass="34234">MDFSAIGAKIKELRKTQRLSQKELADGICTQAQISKLENGDVYPYASTLYFIAEKLGVDVNYFLHIGTTPRLDYVEEVSRQLKLARRVFKYSDIKQIVKAEENNPLFTQNPVYLQLLLWHKGIYEYYLHKDMEGSLEWFDKAIELTQGKNWSEREIEISISKGIILFEENHLNEAMELYEKAEEYLNMLPILKDETIKIRLHYNMARTWTRMGVLSKSVSSCHSGIDYCLDCDNLFLLGELHYHLGYNFELQEDFKKARDYMERALIIFELQKDNKYDEFIRGKLQSWDS</sequence>
<protein>
    <submittedName>
        <fullName evidence="2">Helix-turn-helix transcriptional regulator</fullName>
    </submittedName>
</protein>
<dbReference type="GO" id="GO:0003677">
    <property type="term" value="F:DNA binding"/>
    <property type="evidence" value="ECO:0007669"/>
    <property type="project" value="InterPro"/>
</dbReference>
<dbReference type="InterPro" id="IPR011990">
    <property type="entry name" value="TPR-like_helical_dom_sf"/>
</dbReference>
<accession>A0A5D4SKS0</accession>
<name>A0A5D4SKS0_9BACI</name>
<dbReference type="InterPro" id="IPR053163">
    <property type="entry name" value="HTH-type_regulator_Rgg"/>
</dbReference>
<dbReference type="AlphaFoldDB" id="A0A5D4SKS0"/>
<dbReference type="EMBL" id="VTES01000003">
    <property type="protein sequence ID" value="TYS63800.1"/>
    <property type="molecule type" value="Genomic_DNA"/>
</dbReference>
<dbReference type="SUPFAM" id="SSF47413">
    <property type="entry name" value="lambda repressor-like DNA-binding domains"/>
    <property type="match status" value="1"/>
</dbReference>
<evidence type="ECO:0000313" key="2">
    <source>
        <dbReference type="EMBL" id="TYS63800.1"/>
    </source>
</evidence>